<comment type="caution">
    <text evidence="2">The sequence shown here is derived from an EMBL/GenBank/DDBJ whole genome shotgun (WGS) entry which is preliminary data.</text>
</comment>
<dbReference type="Proteomes" id="UP000319143">
    <property type="component" value="Unassembled WGS sequence"/>
</dbReference>
<organism evidence="2 3">
    <name type="scientific">Novipirellula artificiosorum</name>
    <dbReference type="NCBI Taxonomy" id="2528016"/>
    <lineage>
        <taxon>Bacteria</taxon>
        <taxon>Pseudomonadati</taxon>
        <taxon>Planctomycetota</taxon>
        <taxon>Planctomycetia</taxon>
        <taxon>Pirellulales</taxon>
        <taxon>Pirellulaceae</taxon>
        <taxon>Novipirellula</taxon>
    </lineage>
</organism>
<keyword evidence="1" id="KW-0472">Membrane</keyword>
<name>A0A5C6DDE1_9BACT</name>
<accession>A0A5C6DDE1</accession>
<gene>
    <name evidence="2" type="ORF">Poly41_49880</name>
</gene>
<feature type="transmembrane region" description="Helical" evidence="1">
    <location>
        <begin position="12"/>
        <end position="33"/>
    </location>
</feature>
<proteinExistence type="predicted"/>
<dbReference type="RefSeq" id="WP_146529524.1">
    <property type="nucleotide sequence ID" value="NZ_SJPV01000010.1"/>
</dbReference>
<dbReference type="OrthoDB" id="3182597at2"/>
<sequence length="74" mass="7844">MLAFGAPGLMELIIIGVILLIPVAIVVALVVVLTRSRKASGNNPNLKPCPDCGRFVSLRATTCPQCGCPLQRQQ</sequence>
<keyword evidence="3" id="KW-1185">Reference proteome</keyword>
<protein>
    <recommendedName>
        <fullName evidence="4">Zinc-ribbon domain-containing protein</fullName>
    </recommendedName>
</protein>
<keyword evidence="1" id="KW-1133">Transmembrane helix</keyword>
<reference evidence="2 3" key="1">
    <citation type="submission" date="2019-02" db="EMBL/GenBank/DDBJ databases">
        <title>Deep-cultivation of Planctomycetes and their phenomic and genomic characterization uncovers novel biology.</title>
        <authorList>
            <person name="Wiegand S."/>
            <person name="Jogler M."/>
            <person name="Boedeker C."/>
            <person name="Pinto D."/>
            <person name="Vollmers J."/>
            <person name="Rivas-Marin E."/>
            <person name="Kohn T."/>
            <person name="Peeters S.H."/>
            <person name="Heuer A."/>
            <person name="Rast P."/>
            <person name="Oberbeckmann S."/>
            <person name="Bunk B."/>
            <person name="Jeske O."/>
            <person name="Meyerdierks A."/>
            <person name="Storesund J.E."/>
            <person name="Kallscheuer N."/>
            <person name="Luecker S."/>
            <person name="Lage O.M."/>
            <person name="Pohl T."/>
            <person name="Merkel B.J."/>
            <person name="Hornburger P."/>
            <person name="Mueller R.-W."/>
            <person name="Bruemmer F."/>
            <person name="Labrenz M."/>
            <person name="Spormann A.M."/>
            <person name="Op Den Camp H."/>
            <person name="Overmann J."/>
            <person name="Amann R."/>
            <person name="Jetten M.S.M."/>
            <person name="Mascher T."/>
            <person name="Medema M.H."/>
            <person name="Devos D.P."/>
            <person name="Kaster A.-K."/>
            <person name="Ovreas L."/>
            <person name="Rohde M."/>
            <person name="Galperin M.Y."/>
            <person name="Jogler C."/>
        </authorList>
    </citation>
    <scope>NUCLEOTIDE SEQUENCE [LARGE SCALE GENOMIC DNA]</scope>
    <source>
        <strain evidence="2 3">Poly41</strain>
    </source>
</reference>
<dbReference type="EMBL" id="SJPV01000010">
    <property type="protein sequence ID" value="TWU33236.1"/>
    <property type="molecule type" value="Genomic_DNA"/>
</dbReference>
<dbReference type="AlphaFoldDB" id="A0A5C6DDE1"/>
<evidence type="ECO:0008006" key="4">
    <source>
        <dbReference type="Google" id="ProtNLM"/>
    </source>
</evidence>
<evidence type="ECO:0000313" key="2">
    <source>
        <dbReference type="EMBL" id="TWU33236.1"/>
    </source>
</evidence>
<evidence type="ECO:0000313" key="3">
    <source>
        <dbReference type="Proteomes" id="UP000319143"/>
    </source>
</evidence>
<evidence type="ECO:0000256" key="1">
    <source>
        <dbReference type="SAM" id="Phobius"/>
    </source>
</evidence>
<keyword evidence="1" id="KW-0812">Transmembrane</keyword>